<keyword evidence="5 14" id="KW-0645">Protease</keyword>
<evidence type="ECO:0000256" key="12">
    <source>
        <dbReference type="ARBA" id="ARBA00023136"/>
    </source>
</evidence>
<dbReference type="GO" id="GO:0005802">
    <property type="term" value="C:trans-Golgi network"/>
    <property type="evidence" value="ECO:0007669"/>
    <property type="project" value="TreeGrafter"/>
</dbReference>
<keyword evidence="11" id="KW-0333">Golgi apparatus</keyword>
<keyword evidence="9 14" id="KW-0378">Hydrolase</keyword>
<dbReference type="InterPro" id="IPR029058">
    <property type="entry name" value="AB_hydrolase_fold"/>
</dbReference>
<keyword evidence="4 14" id="KW-0121">Carboxypeptidase</keyword>
<evidence type="ECO:0000256" key="9">
    <source>
        <dbReference type="ARBA" id="ARBA00022801"/>
    </source>
</evidence>
<dbReference type="GO" id="GO:0006915">
    <property type="term" value="P:apoptotic process"/>
    <property type="evidence" value="ECO:0007669"/>
    <property type="project" value="UniProtKB-KW"/>
</dbReference>
<evidence type="ECO:0000256" key="14">
    <source>
        <dbReference type="RuleBase" id="RU361156"/>
    </source>
</evidence>
<evidence type="ECO:0000256" key="4">
    <source>
        <dbReference type="ARBA" id="ARBA00022645"/>
    </source>
</evidence>
<evidence type="ECO:0000256" key="7">
    <source>
        <dbReference type="ARBA" id="ARBA00022703"/>
    </source>
</evidence>
<accession>A0AAD5FZ99</accession>
<dbReference type="Proteomes" id="UP001204833">
    <property type="component" value="Unassembled WGS sequence"/>
</dbReference>
<evidence type="ECO:0000313" key="15">
    <source>
        <dbReference type="EMBL" id="KAI5960690.1"/>
    </source>
</evidence>
<dbReference type="Pfam" id="PF00450">
    <property type="entry name" value="Peptidase_S10"/>
    <property type="match status" value="1"/>
</dbReference>
<dbReference type="RefSeq" id="XP_051609614.1">
    <property type="nucleotide sequence ID" value="XM_051751140.1"/>
</dbReference>
<feature type="signal peptide" evidence="14">
    <location>
        <begin position="1"/>
        <end position="18"/>
    </location>
</feature>
<name>A0AAD5FZ99_9ASCO</name>
<sequence>MKFSSILTLSFNALSVFALPHKGSGSNDAKEYLVTSLPGWDKLPSNYSKPIMHAGQLDIFPENNTHYFFWKVADSVKSEENKNRTTFWLNGGPGCSSVDGVLLENGPFRINKEEEIVVNNGSWHKVTDMVYVDQPSRVGFSYGPLISQLDQVQTNFLAFLDKYFELFPEDSSNDIYISGESYGGQYIPYIATAILERTDYKLKGLLIGNGWVSPNEQSLSYIPFFKEHGLIDDHNPSWPSLYAAQAACEAVVNGSAPDGGNENDAPACDSILNTLLQATTQKTPSGDQCLNVYDYKLRDSDCGNSYPQPDESYVTRFLRDPKVIESLNIQHKTQWQECSSLVSRTFTASKSAPAKSLLPALLKQIPIVLYSGALDITCNSQGALGYISNMTWNGAQGFTNPDNHIDWEFGDEQAGWVLQDRNLTFVNVYNASHILPYNVPEISRSLFQFVTGTDQKRDGKIVTTP</sequence>
<dbReference type="GeneID" id="76149946"/>
<keyword evidence="16" id="KW-1185">Reference proteome</keyword>
<protein>
    <recommendedName>
        <fullName evidence="14">Carboxypeptidase</fullName>
        <ecNumber evidence="14">3.4.16.-</ecNumber>
    </recommendedName>
</protein>
<evidence type="ECO:0000256" key="8">
    <source>
        <dbReference type="ARBA" id="ARBA00022729"/>
    </source>
</evidence>
<dbReference type="InterPro" id="IPR018202">
    <property type="entry name" value="Ser_caboxypep_ser_AS"/>
</dbReference>
<proteinExistence type="inferred from homology"/>
<dbReference type="GO" id="GO:0006508">
    <property type="term" value="P:proteolysis"/>
    <property type="evidence" value="ECO:0007669"/>
    <property type="project" value="UniProtKB-KW"/>
</dbReference>
<dbReference type="EC" id="3.4.16.-" evidence="14"/>
<gene>
    <name evidence="15" type="ORF">KGF57_001887</name>
</gene>
<feature type="chain" id="PRO_5041781662" description="Carboxypeptidase" evidence="14">
    <location>
        <begin position="19"/>
        <end position="465"/>
    </location>
</feature>
<keyword evidence="7" id="KW-0053">Apoptosis</keyword>
<dbReference type="GO" id="GO:0004185">
    <property type="term" value="F:serine-type carboxypeptidase activity"/>
    <property type="evidence" value="ECO:0007669"/>
    <property type="project" value="UniProtKB-UniRule"/>
</dbReference>
<dbReference type="InterPro" id="IPR001563">
    <property type="entry name" value="Peptidase_S10"/>
</dbReference>
<keyword evidence="8 14" id="KW-0732">Signal</keyword>
<comment type="subcellular location">
    <subcellularLocation>
        <location evidence="2">Golgi apparatus</location>
        <location evidence="2">trans-Golgi network membrane</location>
        <topology evidence="2">Single-pass type I membrane protein</topology>
    </subcellularLocation>
</comment>
<evidence type="ECO:0000313" key="16">
    <source>
        <dbReference type="Proteomes" id="UP001204833"/>
    </source>
</evidence>
<dbReference type="EMBL" id="JAIHNG010000087">
    <property type="protein sequence ID" value="KAI5960690.1"/>
    <property type="molecule type" value="Genomic_DNA"/>
</dbReference>
<keyword evidence="6" id="KW-0812">Transmembrane</keyword>
<dbReference type="PANTHER" id="PTHR11802">
    <property type="entry name" value="SERINE PROTEASE FAMILY S10 SERINE CARBOXYPEPTIDASE"/>
    <property type="match status" value="1"/>
</dbReference>
<evidence type="ECO:0000256" key="11">
    <source>
        <dbReference type="ARBA" id="ARBA00023034"/>
    </source>
</evidence>
<comment type="similarity">
    <text evidence="3 14">Belongs to the peptidase S10 family.</text>
</comment>
<keyword evidence="12" id="KW-0472">Membrane</keyword>
<evidence type="ECO:0000256" key="10">
    <source>
        <dbReference type="ARBA" id="ARBA00022989"/>
    </source>
</evidence>
<evidence type="ECO:0000256" key="13">
    <source>
        <dbReference type="ARBA" id="ARBA00023180"/>
    </source>
</evidence>
<keyword evidence="13" id="KW-0325">Glycoprotein</keyword>
<reference evidence="15 16" key="1">
    <citation type="journal article" date="2022" name="DNA Res.">
        <title>Genome analysis of five recently described species of the CUG-Ser clade uncovers Candida theae as a new hybrid lineage with pathogenic potential in the Candida parapsilosis species complex.</title>
        <authorList>
            <person name="Mixao V."/>
            <person name="Del Olmo V."/>
            <person name="Hegedusova E."/>
            <person name="Saus E."/>
            <person name="Pryszcz L."/>
            <person name="Cillingova A."/>
            <person name="Nosek J."/>
            <person name="Gabaldon T."/>
        </authorList>
    </citation>
    <scope>NUCLEOTIDE SEQUENCE [LARGE SCALE GENOMIC DNA]</scope>
    <source>
        <strain evidence="15 16">CBS 12239</strain>
    </source>
</reference>
<evidence type="ECO:0000256" key="1">
    <source>
        <dbReference type="ARBA" id="ARBA00001003"/>
    </source>
</evidence>
<comment type="caution">
    <text evidence="15">The sequence shown here is derived from an EMBL/GenBank/DDBJ whole genome shotgun (WGS) entry which is preliminary data.</text>
</comment>
<evidence type="ECO:0000256" key="2">
    <source>
        <dbReference type="ARBA" id="ARBA00004393"/>
    </source>
</evidence>
<evidence type="ECO:0000256" key="3">
    <source>
        <dbReference type="ARBA" id="ARBA00009431"/>
    </source>
</evidence>
<evidence type="ECO:0000256" key="6">
    <source>
        <dbReference type="ARBA" id="ARBA00022692"/>
    </source>
</evidence>
<evidence type="ECO:0000256" key="5">
    <source>
        <dbReference type="ARBA" id="ARBA00022670"/>
    </source>
</evidence>
<organism evidence="15 16">
    <name type="scientific">Candida theae</name>
    <dbReference type="NCBI Taxonomy" id="1198502"/>
    <lineage>
        <taxon>Eukaryota</taxon>
        <taxon>Fungi</taxon>
        <taxon>Dikarya</taxon>
        <taxon>Ascomycota</taxon>
        <taxon>Saccharomycotina</taxon>
        <taxon>Pichiomycetes</taxon>
        <taxon>Debaryomycetaceae</taxon>
        <taxon>Candida/Lodderomyces clade</taxon>
        <taxon>Candida</taxon>
    </lineage>
</organism>
<dbReference type="PANTHER" id="PTHR11802:SF190">
    <property type="entry name" value="PHEROMONE-PROCESSING CARBOXYPEPTIDASE KEX1"/>
    <property type="match status" value="1"/>
</dbReference>
<keyword evidence="10" id="KW-1133">Transmembrane helix</keyword>
<dbReference type="SUPFAM" id="SSF53474">
    <property type="entry name" value="alpha/beta-Hydrolases"/>
    <property type="match status" value="1"/>
</dbReference>
<dbReference type="PRINTS" id="PR00724">
    <property type="entry name" value="CRBOXYPTASEC"/>
</dbReference>
<dbReference type="Gene3D" id="3.40.50.1820">
    <property type="entry name" value="alpha/beta hydrolase"/>
    <property type="match status" value="1"/>
</dbReference>
<dbReference type="PROSITE" id="PS00131">
    <property type="entry name" value="CARBOXYPEPT_SER_SER"/>
    <property type="match status" value="1"/>
</dbReference>
<dbReference type="AlphaFoldDB" id="A0AAD5FZ99"/>
<comment type="catalytic activity">
    <reaction evidence="1">
        <text>Preferential release of a C-terminal arginine or lysine residue.</text>
        <dbReference type="EC" id="3.4.16.6"/>
    </reaction>
</comment>